<dbReference type="SMART" id="SM00360">
    <property type="entry name" value="RRM"/>
    <property type="match status" value="1"/>
</dbReference>
<evidence type="ECO:0000259" key="6">
    <source>
        <dbReference type="PROSITE" id="PS50102"/>
    </source>
</evidence>
<evidence type="ECO:0000256" key="4">
    <source>
        <dbReference type="PROSITE-ProRule" id="PRU00176"/>
    </source>
</evidence>
<dbReference type="InterPro" id="IPR012677">
    <property type="entry name" value="Nucleotide-bd_a/b_plait_sf"/>
</dbReference>
<dbReference type="InterPro" id="IPR035979">
    <property type="entry name" value="RBD_domain_sf"/>
</dbReference>
<gene>
    <name evidence="7" type="ORF">JI435_054370</name>
</gene>
<evidence type="ECO:0000256" key="1">
    <source>
        <dbReference type="ARBA" id="ARBA00004604"/>
    </source>
</evidence>
<keyword evidence="2 4" id="KW-0694">RNA-binding</keyword>
<dbReference type="Proteomes" id="UP000663193">
    <property type="component" value="Chromosome 13"/>
</dbReference>
<dbReference type="PROSITE" id="PS50102">
    <property type="entry name" value="RRM"/>
    <property type="match status" value="1"/>
</dbReference>
<sequence>MSKLPRQLFSPTTDCALTPTKHANNRTMAAEDTKGKKRKSAQDAAPKAKKPRKSDDVAATTKPAKAAKAAPVATVTKTVTKTTRGKAARKEAADFMSEDEAAAEPVEETVTEVVKVTKSKKKSKAAADTNGDAPEPAAPAPEVSKPKKQSKKAKAVEAEEAPVVDAPKEKTKPAKKGKKEKAEPAPVVEEVATKEVVVEAPAKKTKKAKGGKKVEEEPVEEVVEEVVEGDIPEDDQTAALLAGFESSDDSDDPENDLNFDDDAPVPKLNKKQRTALEKATQGARSNEPGVVYVGRVPRGFFEPQMKKYFSQFGRVTRLRLSRNKKTGASKHYAFVEFQSTEVADIVARTMDSYLLFGHILKCKLIPADQVNENLFKGAGERFKVDPRNKKAGLQMERGVERAQWEKRVEHENKRRTGRSKALKEEFGYEFNAPALKGVDAVPKHLTNGDAPQLTEAPVEETPVKGKKGKKAAKVDVEQQPIAIEADLQAEIAANVGAPTPEKKATKGRKRKSDVAAETVAGAEEPVVAEVTVKSKKAKKETNPAVVADETPEKKRKAKVEQDVAKPKKAKKAKA</sequence>
<dbReference type="SUPFAM" id="SSF54928">
    <property type="entry name" value="RNA-binding domain, RBD"/>
    <property type="match status" value="1"/>
</dbReference>
<feature type="compositionally biased region" description="Low complexity" evidence="5">
    <location>
        <begin position="57"/>
        <end position="82"/>
    </location>
</feature>
<dbReference type="AlphaFoldDB" id="A0A7U2I5F2"/>
<evidence type="ECO:0000256" key="2">
    <source>
        <dbReference type="ARBA" id="ARBA00022884"/>
    </source>
</evidence>
<accession>A0A7U2I5F2</accession>
<evidence type="ECO:0000313" key="7">
    <source>
        <dbReference type="EMBL" id="QRD02495.1"/>
    </source>
</evidence>
<keyword evidence="3" id="KW-0539">Nucleus</keyword>
<dbReference type="GO" id="GO:0003723">
    <property type="term" value="F:RNA binding"/>
    <property type="evidence" value="ECO:0007669"/>
    <property type="project" value="UniProtKB-UniRule"/>
</dbReference>
<feature type="region of interest" description="Disordered" evidence="5">
    <location>
        <begin position="494"/>
        <end position="574"/>
    </location>
</feature>
<comment type="subcellular location">
    <subcellularLocation>
        <location evidence="1">Nucleus</location>
        <location evidence="1">Nucleolus</location>
    </subcellularLocation>
</comment>
<evidence type="ECO:0000256" key="5">
    <source>
        <dbReference type="SAM" id="MobiDB-lite"/>
    </source>
</evidence>
<feature type="compositionally biased region" description="Polar residues" evidence="5">
    <location>
        <begin position="9"/>
        <end position="27"/>
    </location>
</feature>
<evidence type="ECO:0000256" key="3">
    <source>
        <dbReference type="ARBA" id="ARBA00023242"/>
    </source>
</evidence>
<feature type="region of interest" description="Disordered" evidence="5">
    <location>
        <begin position="1"/>
        <end position="284"/>
    </location>
</feature>
<dbReference type="VEuPathDB" id="FungiDB:JI435_054370"/>
<reference evidence="8" key="1">
    <citation type="journal article" date="2021" name="BMC Genomics">
        <title>Chromosome-level genome assembly and manually-curated proteome of model necrotroph Parastagonospora nodorum Sn15 reveals a genome-wide trove of candidate effector homologs, and redundancy of virulence-related functions within an accessory chromosome.</title>
        <authorList>
            <person name="Bertazzoni S."/>
            <person name="Jones D.A.B."/>
            <person name="Phan H.T."/>
            <person name="Tan K.-C."/>
            <person name="Hane J.K."/>
        </authorList>
    </citation>
    <scope>NUCLEOTIDE SEQUENCE [LARGE SCALE GENOMIC DNA]</scope>
    <source>
        <strain evidence="8">SN15 / ATCC MYA-4574 / FGSC 10173)</strain>
    </source>
</reference>
<feature type="compositionally biased region" description="Acidic residues" evidence="5">
    <location>
        <begin position="217"/>
        <end position="236"/>
    </location>
</feature>
<dbReference type="Gene3D" id="3.30.70.330">
    <property type="match status" value="1"/>
</dbReference>
<dbReference type="OrthoDB" id="21467at2759"/>
<feature type="compositionally biased region" description="Acidic residues" evidence="5">
    <location>
        <begin position="246"/>
        <end position="263"/>
    </location>
</feature>
<evidence type="ECO:0000313" key="8">
    <source>
        <dbReference type="Proteomes" id="UP000663193"/>
    </source>
</evidence>
<dbReference type="CDD" id="cd12307">
    <property type="entry name" value="RRM_NIFK_like"/>
    <property type="match status" value="1"/>
</dbReference>
<dbReference type="PANTHER" id="PTHR46754">
    <property type="entry name" value="MKI67 FHA DOMAIN-INTERACTING NUCLEOLAR PHOSPHOPROTEIN"/>
    <property type="match status" value="1"/>
</dbReference>
<feature type="domain" description="RRM" evidence="6">
    <location>
        <begin position="289"/>
        <end position="367"/>
    </location>
</feature>
<dbReference type="InterPro" id="IPR000504">
    <property type="entry name" value="RRM_dom"/>
</dbReference>
<feature type="compositionally biased region" description="Low complexity" evidence="5">
    <location>
        <begin position="515"/>
        <end position="531"/>
    </location>
</feature>
<protein>
    <recommendedName>
        <fullName evidence="6">RRM domain-containing protein</fullName>
    </recommendedName>
</protein>
<keyword evidence="8" id="KW-1185">Reference proteome</keyword>
<feature type="compositionally biased region" description="Acidic residues" evidence="5">
    <location>
        <begin position="96"/>
        <end position="110"/>
    </location>
</feature>
<dbReference type="Pfam" id="PF00076">
    <property type="entry name" value="RRM_1"/>
    <property type="match status" value="1"/>
</dbReference>
<organism evidence="7 8">
    <name type="scientific">Phaeosphaeria nodorum (strain SN15 / ATCC MYA-4574 / FGSC 10173)</name>
    <name type="common">Glume blotch fungus</name>
    <name type="synonym">Parastagonospora nodorum</name>
    <dbReference type="NCBI Taxonomy" id="321614"/>
    <lineage>
        <taxon>Eukaryota</taxon>
        <taxon>Fungi</taxon>
        <taxon>Dikarya</taxon>
        <taxon>Ascomycota</taxon>
        <taxon>Pezizomycotina</taxon>
        <taxon>Dothideomycetes</taxon>
        <taxon>Pleosporomycetidae</taxon>
        <taxon>Pleosporales</taxon>
        <taxon>Pleosporineae</taxon>
        <taxon>Phaeosphaeriaceae</taxon>
        <taxon>Parastagonospora</taxon>
    </lineage>
</organism>
<dbReference type="EMBL" id="CP069035">
    <property type="protein sequence ID" value="QRD02495.1"/>
    <property type="molecule type" value="Genomic_DNA"/>
</dbReference>
<proteinExistence type="predicted"/>
<dbReference type="GO" id="GO:0005730">
    <property type="term" value="C:nucleolus"/>
    <property type="evidence" value="ECO:0007669"/>
    <property type="project" value="UniProtKB-SubCell"/>
</dbReference>
<name>A0A7U2I5F2_PHANO</name>